<dbReference type="InterPro" id="IPR046748">
    <property type="entry name" value="HipA_2"/>
</dbReference>
<dbReference type="RefSeq" id="WP_342586974.1">
    <property type="nucleotide sequence ID" value="NZ_NPKJ01000002.1"/>
</dbReference>
<accession>A0A271LZD4</accession>
<proteinExistence type="predicted"/>
<organism evidence="2 3">
    <name type="scientific">Mesorhizobium temperatum</name>
    <dbReference type="NCBI Taxonomy" id="241416"/>
    <lineage>
        <taxon>Bacteria</taxon>
        <taxon>Pseudomonadati</taxon>
        <taxon>Pseudomonadota</taxon>
        <taxon>Alphaproteobacteria</taxon>
        <taxon>Hyphomicrobiales</taxon>
        <taxon>Phyllobacteriaceae</taxon>
        <taxon>Mesorhizobium</taxon>
    </lineage>
</organism>
<dbReference type="Proteomes" id="UP000216442">
    <property type="component" value="Unassembled WGS sequence"/>
</dbReference>
<dbReference type="Pfam" id="PF20613">
    <property type="entry name" value="HipA_2"/>
    <property type="match status" value="1"/>
</dbReference>
<sequence>MLACGIACQPTEIQREIEAFQSSTSPVRVATDKGEGFLKSLGNPMGSAALISELAAGELATWFGLKVPPFAIIRQISIDITMSKNGVVMLPPLFFSYAVDGTPRDGQDTFLSRLRDPDDVARLVVFDTWIRNWDRFLNGDANSENLLYVRAAGGRKYDLVPIDHSNCFIGDDVDFPTGPAPEDWVTDPNIYGKFPEFDPYIDARSVTQAVHRLAQLQRNFVVEVVNSVPAEWGLGLNAAKSLVDLICDRADFVMNTISARLVDAPEIPGLVQ</sequence>
<dbReference type="AlphaFoldDB" id="A0A271LZD4"/>
<name>A0A271LZD4_9HYPH</name>
<protein>
    <recommendedName>
        <fullName evidence="1">HipA-like kinase domain-containing protein</fullName>
    </recommendedName>
</protein>
<keyword evidence="3" id="KW-1185">Reference proteome</keyword>
<gene>
    <name evidence="2" type="ORF">CIT26_00070</name>
</gene>
<comment type="caution">
    <text evidence="2">The sequence shown here is derived from an EMBL/GenBank/DDBJ whole genome shotgun (WGS) entry which is preliminary data.</text>
</comment>
<feature type="domain" description="HipA-like kinase" evidence="1">
    <location>
        <begin position="22"/>
        <end position="237"/>
    </location>
</feature>
<dbReference type="EMBL" id="NPKJ01000002">
    <property type="protein sequence ID" value="PAQ12538.1"/>
    <property type="molecule type" value="Genomic_DNA"/>
</dbReference>
<evidence type="ECO:0000313" key="2">
    <source>
        <dbReference type="EMBL" id="PAQ12538.1"/>
    </source>
</evidence>
<evidence type="ECO:0000313" key="3">
    <source>
        <dbReference type="Proteomes" id="UP000216442"/>
    </source>
</evidence>
<evidence type="ECO:0000259" key="1">
    <source>
        <dbReference type="Pfam" id="PF20613"/>
    </source>
</evidence>
<reference evidence="2 3" key="1">
    <citation type="submission" date="2017-08" db="EMBL/GenBank/DDBJ databases">
        <title>Mesorhizobium wenxinae sp. nov., a novel rhizobial species isolated from root nodules of chickpea (Cicer arietinum L.).</title>
        <authorList>
            <person name="Zhang J."/>
        </authorList>
    </citation>
    <scope>NUCLEOTIDE SEQUENCE [LARGE SCALE GENOMIC DNA]</scope>
    <source>
        <strain evidence="2 3">SDW018</strain>
    </source>
</reference>